<keyword evidence="8" id="KW-1133">Transmembrane helix</keyword>
<comment type="caution">
    <text evidence="11">The sequence shown here is derived from an EMBL/GenBank/DDBJ whole genome shotgun (WGS) entry which is preliminary data.</text>
</comment>
<feature type="transmembrane region" description="Helical" evidence="8">
    <location>
        <begin position="12"/>
        <end position="31"/>
    </location>
</feature>
<name>A0A8T0J283_CERPU</name>
<dbReference type="InterPro" id="IPR001245">
    <property type="entry name" value="Ser-Thr/Tyr_kinase_cat_dom"/>
</dbReference>
<feature type="compositionally biased region" description="Basic and acidic residues" evidence="7">
    <location>
        <begin position="673"/>
        <end position="684"/>
    </location>
</feature>
<dbReference type="EMBL" id="CM026421">
    <property type="protein sequence ID" value="KAG0590021.1"/>
    <property type="molecule type" value="Genomic_DNA"/>
</dbReference>
<keyword evidence="8" id="KW-0812">Transmembrane</keyword>
<feature type="binding site" evidence="6">
    <location>
        <position position="417"/>
    </location>
    <ligand>
        <name>ATP</name>
        <dbReference type="ChEBI" id="CHEBI:30616"/>
    </ligand>
</feature>
<dbReference type="InterPro" id="IPR001480">
    <property type="entry name" value="Bulb-type_lectin_dom"/>
</dbReference>
<dbReference type="SUPFAM" id="SSF51110">
    <property type="entry name" value="alpha-D-mannose-specific plant lectins"/>
    <property type="match status" value="2"/>
</dbReference>
<dbReference type="PROSITE" id="PS00107">
    <property type="entry name" value="PROTEIN_KINASE_ATP"/>
    <property type="match status" value="1"/>
</dbReference>
<evidence type="ECO:0000259" key="10">
    <source>
        <dbReference type="PROSITE" id="PS50927"/>
    </source>
</evidence>
<dbReference type="InterPro" id="IPR011009">
    <property type="entry name" value="Kinase-like_dom_sf"/>
</dbReference>
<accession>A0A8T0J283</accession>
<feature type="compositionally biased region" description="Low complexity" evidence="7">
    <location>
        <begin position="690"/>
        <end position="707"/>
    </location>
</feature>
<keyword evidence="5 6" id="KW-0067">ATP-binding</keyword>
<dbReference type="InterPro" id="IPR000719">
    <property type="entry name" value="Prot_kinase_dom"/>
</dbReference>
<feature type="domain" description="Bulb-type lectin" evidence="10">
    <location>
        <begin position="38"/>
        <end position="149"/>
    </location>
</feature>
<keyword evidence="2" id="KW-0808">Transferase</keyword>
<dbReference type="Proteomes" id="UP000822688">
    <property type="component" value="Chromosome 1"/>
</dbReference>
<dbReference type="EMBL" id="CM026421">
    <property type="protein sequence ID" value="KAG0590020.1"/>
    <property type="molecule type" value="Genomic_DNA"/>
</dbReference>
<evidence type="ECO:0000256" key="6">
    <source>
        <dbReference type="PROSITE-ProRule" id="PRU10141"/>
    </source>
</evidence>
<evidence type="ECO:0000256" key="3">
    <source>
        <dbReference type="ARBA" id="ARBA00022741"/>
    </source>
</evidence>
<dbReference type="PROSITE" id="PS50011">
    <property type="entry name" value="PROTEIN_KINASE_DOM"/>
    <property type="match status" value="1"/>
</dbReference>
<dbReference type="PANTHER" id="PTHR45631">
    <property type="entry name" value="OS07G0107800 PROTEIN-RELATED"/>
    <property type="match status" value="1"/>
</dbReference>
<feature type="domain" description="Bulb-type lectin" evidence="10">
    <location>
        <begin position="186"/>
        <end position="306"/>
    </location>
</feature>
<dbReference type="Gene3D" id="3.30.200.20">
    <property type="entry name" value="Phosphorylase Kinase, domain 1"/>
    <property type="match status" value="1"/>
</dbReference>
<protein>
    <recommendedName>
        <fullName evidence="13">Receptor-like serine/threonine-protein kinase</fullName>
    </recommendedName>
</protein>
<keyword evidence="3 6" id="KW-0547">Nucleotide-binding</keyword>
<evidence type="ECO:0000256" key="4">
    <source>
        <dbReference type="ARBA" id="ARBA00022777"/>
    </source>
</evidence>
<keyword evidence="12" id="KW-1185">Reference proteome</keyword>
<dbReference type="Gene3D" id="2.90.10.10">
    <property type="entry name" value="Bulb-type lectin domain"/>
    <property type="match status" value="2"/>
</dbReference>
<keyword evidence="8" id="KW-0472">Membrane</keyword>
<dbReference type="InterPro" id="IPR008271">
    <property type="entry name" value="Ser/Thr_kinase_AS"/>
</dbReference>
<evidence type="ECO:0000259" key="9">
    <source>
        <dbReference type="PROSITE" id="PS50011"/>
    </source>
</evidence>
<dbReference type="Pfam" id="PF07714">
    <property type="entry name" value="PK_Tyr_Ser-Thr"/>
    <property type="match status" value="1"/>
</dbReference>
<gene>
    <name evidence="11" type="ORF">KC19_1G064800</name>
</gene>
<reference evidence="11" key="1">
    <citation type="submission" date="2020-06" db="EMBL/GenBank/DDBJ databases">
        <title>WGS assembly of Ceratodon purpureus strain R40.</title>
        <authorList>
            <person name="Carey S.B."/>
            <person name="Jenkins J."/>
            <person name="Shu S."/>
            <person name="Lovell J.T."/>
            <person name="Sreedasyam A."/>
            <person name="Maumus F."/>
            <person name="Tiley G.P."/>
            <person name="Fernandez-Pozo N."/>
            <person name="Barry K."/>
            <person name="Chen C."/>
            <person name="Wang M."/>
            <person name="Lipzen A."/>
            <person name="Daum C."/>
            <person name="Saski C.A."/>
            <person name="Payton A.C."/>
            <person name="Mcbreen J.C."/>
            <person name="Conrad R.E."/>
            <person name="Kollar L.M."/>
            <person name="Olsson S."/>
            <person name="Huttunen S."/>
            <person name="Landis J.B."/>
            <person name="Wickett N.J."/>
            <person name="Johnson M.G."/>
            <person name="Rensing S.A."/>
            <person name="Grimwood J."/>
            <person name="Schmutz J."/>
            <person name="Mcdaniel S.F."/>
        </authorList>
    </citation>
    <scope>NUCLEOTIDE SEQUENCE</scope>
    <source>
        <strain evidence="11">R40</strain>
    </source>
</reference>
<dbReference type="GO" id="GO:0004674">
    <property type="term" value="F:protein serine/threonine kinase activity"/>
    <property type="evidence" value="ECO:0007669"/>
    <property type="project" value="UniProtKB-KW"/>
</dbReference>
<evidence type="ECO:0000256" key="2">
    <source>
        <dbReference type="ARBA" id="ARBA00022679"/>
    </source>
</evidence>
<keyword evidence="4" id="KW-0418">Kinase</keyword>
<organism evidence="11 12">
    <name type="scientific">Ceratodon purpureus</name>
    <name type="common">Fire moss</name>
    <name type="synonym">Dicranum purpureum</name>
    <dbReference type="NCBI Taxonomy" id="3225"/>
    <lineage>
        <taxon>Eukaryota</taxon>
        <taxon>Viridiplantae</taxon>
        <taxon>Streptophyta</taxon>
        <taxon>Embryophyta</taxon>
        <taxon>Bryophyta</taxon>
        <taxon>Bryophytina</taxon>
        <taxon>Bryopsida</taxon>
        <taxon>Dicranidae</taxon>
        <taxon>Pseudoditrichales</taxon>
        <taxon>Ditrichaceae</taxon>
        <taxon>Ceratodon</taxon>
    </lineage>
</organism>
<dbReference type="SMART" id="SM00220">
    <property type="entry name" value="S_TKc"/>
    <property type="match status" value="1"/>
</dbReference>
<dbReference type="InterPro" id="IPR017441">
    <property type="entry name" value="Protein_kinase_ATP_BS"/>
</dbReference>
<evidence type="ECO:0000256" key="1">
    <source>
        <dbReference type="ARBA" id="ARBA00022527"/>
    </source>
</evidence>
<evidence type="ECO:0000256" key="8">
    <source>
        <dbReference type="SAM" id="Phobius"/>
    </source>
</evidence>
<feature type="transmembrane region" description="Helical" evidence="8">
    <location>
        <begin position="329"/>
        <end position="352"/>
    </location>
</feature>
<dbReference type="Gene3D" id="1.10.510.10">
    <property type="entry name" value="Transferase(Phosphotransferase) domain 1"/>
    <property type="match status" value="1"/>
</dbReference>
<dbReference type="SUPFAM" id="SSF56112">
    <property type="entry name" value="Protein kinase-like (PK-like)"/>
    <property type="match status" value="1"/>
</dbReference>
<sequence>MGQSHNCYHEVFPPSLPFLVLLVMSISFYSMPRGQAVNVLLSDHFFLSANRYLNISEYYLVMQTDCNLVLYEGARAILATNTSGRGKECGLKMQLDGDLAIYNSTLASDSVLIWESYTPFVPDSFFVLMPNGSLFIYDFVNMKPIASLWETLIPVANAQAPGELANFSYPYSPSLAWKPSTSLDGSPYMPVGYYLDEGCSLQSVAGTFNLTLEYGCNLQSLELLSNGSSRAVWESKTMGFGPENHCRLLLPPDGNLQIQTVGSGKLVWASNVTGNASVNWAVMVDRMNGDVMVRDLLNPGDVLWSTANLPKETYAGGGRKKQFSVTIKFLSGVVGAAFVLAMVAVSSIIYFLRSRAGIAEAEKELQRRLGTNRRKCNTLTPATIKQATRNFERNIGHGGFGDVFYGKLPCGQEIAVKVLSAKSHQSKQEFYNEIELLTGLHHKYLVALIGYSLARNNRYMLVYENLSGGDLRRRLQGDGAAKNPLTWKERMTIIIHIAEAIEYLHNKCSPAVIHRDIKSNNILLTENLVAKVADFGLSKLRASDQEVATHVTTVVKGTPGYLDPDYHESGMLTEKSDVYAFGIVLMEILTGQHHYCLTEKVEEAWSSKQLEDLADPFLKGGYDRDEFQKLVQLSLSCVCKRGSDRPSMAVIVHELQEINHFYNSEQITGHTSPPKDSEDDKDVSHPAAESSSRGFGLKSSSSFSISK</sequence>
<evidence type="ECO:0000256" key="5">
    <source>
        <dbReference type="ARBA" id="ARBA00022840"/>
    </source>
</evidence>
<dbReference type="AlphaFoldDB" id="A0A8T0J283"/>
<evidence type="ECO:0000256" key="7">
    <source>
        <dbReference type="SAM" id="MobiDB-lite"/>
    </source>
</evidence>
<evidence type="ECO:0000313" key="12">
    <source>
        <dbReference type="Proteomes" id="UP000822688"/>
    </source>
</evidence>
<dbReference type="PROSITE" id="PS00108">
    <property type="entry name" value="PROTEIN_KINASE_ST"/>
    <property type="match status" value="1"/>
</dbReference>
<dbReference type="PANTHER" id="PTHR45631:SF198">
    <property type="entry name" value="PROTEIN KINASE DOMAIN-CONTAINING PROTEIN"/>
    <property type="match status" value="1"/>
</dbReference>
<dbReference type="SMART" id="SM00108">
    <property type="entry name" value="B_lectin"/>
    <property type="match status" value="2"/>
</dbReference>
<dbReference type="GO" id="GO:0005524">
    <property type="term" value="F:ATP binding"/>
    <property type="evidence" value="ECO:0007669"/>
    <property type="project" value="UniProtKB-UniRule"/>
</dbReference>
<feature type="domain" description="Protein kinase" evidence="9">
    <location>
        <begin position="389"/>
        <end position="662"/>
    </location>
</feature>
<feature type="region of interest" description="Disordered" evidence="7">
    <location>
        <begin position="666"/>
        <end position="707"/>
    </location>
</feature>
<dbReference type="InterPro" id="IPR036426">
    <property type="entry name" value="Bulb-type_lectin_dom_sf"/>
</dbReference>
<evidence type="ECO:0008006" key="13">
    <source>
        <dbReference type="Google" id="ProtNLM"/>
    </source>
</evidence>
<dbReference type="PROSITE" id="PS50927">
    <property type="entry name" value="BULB_LECTIN"/>
    <property type="match status" value="2"/>
</dbReference>
<proteinExistence type="predicted"/>
<evidence type="ECO:0000313" key="11">
    <source>
        <dbReference type="EMBL" id="KAG0590020.1"/>
    </source>
</evidence>
<keyword evidence="1" id="KW-0723">Serine/threonine-protein kinase</keyword>